<feature type="transmembrane region" description="Helical" evidence="1">
    <location>
        <begin position="93"/>
        <end position="112"/>
    </location>
</feature>
<dbReference type="EMBL" id="AOLN01000017">
    <property type="protein sequence ID" value="ELZ92885.1"/>
    <property type="molecule type" value="Genomic_DNA"/>
</dbReference>
<name>M0I7T2_9EURY</name>
<organism evidence="3 4">
    <name type="scientific">Haloferax mucosum ATCC BAA-1512</name>
    <dbReference type="NCBI Taxonomy" id="662479"/>
    <lineage>
        <taxon>Archaea</taxon>
        <taxon>Methanobacteriati</taxon>
        <taxon>Methanobacteriota</taxon>
        <taxon>Stenosarchaea group</taxon>
        <taxon>Halobacteria</taxon>
        <taxon>Halobacteriales</taxon>
        <taxon>Haloferacaceae</taxon>
        <taxon>Haloferax</taxon>
    </lineage>
</organism>
<reference evidence="3 4" key="1">
    <citation type="journal article" date="2014" name="PLoS Genet.">
        <title>Phylogenetically driven sequencing of extremely halophilic archaea reveals strategies for static and dynamic osmo-response.</title>
        <authorList>
            <person name="Becker E.A."/>
            <person name="Seitzer P.M."/>
            <person name="Tritt A."/>
            <person name="Larsen D."/>
            <person name="Krusor M."/>
            <person name="Yao A.I."/>
            <person name="Wu D."/>
            <person name="Madern D."/>
            <person name="Eisen J.A."/>
            <person name="Darling A.E."/>
            <person name="Facciotti M.T."/>
        </authorList>
    </citation>
    <scope>NUCLEOTIDE SEQUENCE [LARGE SCALE GENOMIC DNA]</scope>
    <source>
        <strain evidence="3 4">ATCC BAA-1512</strain>
    </source>
</reference>
<feature type="transmembrane region" description="Helical" evidence="1">
    <location>
        <begin position="66"/>
        <end position="87"/>
    </location>
</feature>
<evidence type="ECO:0000259" key="2">
    <source>
        <dbReference type="Pfam" id="PF26651"/>
    </source>
</evidence>
<dbReference type="Proteomes" id="UP000011550">
    <property type="component" value="Unassembled WGS sequence"/>
</dbReference>
<dbReference type="PATRIC" id="fig|662479.7.peg.2477"/>
<sequence length="119" mass="12813">MAAPSLTDGIRRTFEEFAIPSVVLLSIVVVLKSTHGPQEAGFAYLALSALPLLGVYASAKYWNSRYALGFVVVGFVFWAGLPGVGQYLVPSAFVQASQIFELLFLLGVGGMLKSKVDWL</sequence>
<dbReference type="OrthoDB" id="350633at2157"/>
<keyword evidence="1" id="KW-0472">Membrane</keyword>
<protein>
    <recommendedName>
        <fullName evidence="2">DUF8216 domain-containing protein</fullName>
    </recommendedName>
</protein>
<comment type="caution">
    <text evidence="3">The sequence shown here is derived from an EMBL/GenBank/DDBJ whole genome shotgun (WGS) entry which is preliminary data.</text>
</comment>
<keyword evidence="1" id="KW-0812">Transmembrane</keyword>
<gene>
    <name evidence="3" type="ORF">C440_12229</name>
</gene>
<evidence type="ECO:0000313" key="4">
    <source>
        <dbReference type="Proteomes" id="UP000011550"/>
    </source>
</evidence>
<evidence type="ECO:0000313" key="3">
    <source>
        <dbReference type="EMBL" id="ELZ92885.1"/>
    </source>
</evidence>
<dbReference type="AlphaFoldDB" id="M0I7T2"/>
<dbReference type="STRING" id="662479.C440_12229"/>
<proteinExistence type="predicted"/>
<feature type="transmembrane region" description="Helical" evidence="1">
    <location>
        <begin position="41"/>
        <end position="59"/>
    </location>
</feature>
<accession>M0I7T2</accession>
<dbReference type="InterPro" id="IPR058529">
    <property type="entry name" value="DUF8216"/>
</dbReference>
<feature type="transmembrane region" description="Helical" evidence="1">
    <location>
        <begin position="17"/>
        <end position="35"/>
    </location>
</feature>
<feature type="domain" description="DUF8216" evidence="2">
    <location>
        <begin position="1"/>
        <end position="115"/>
    </location>
</feature>
<dbReference type="Pfam" id="PF26651">
    <property type="entry name" value="DUF8216"/>
    <property type="match status" value="1"/>
</dbReference>
<dbReference type="RefSeq" id="WP_008320773.1">
    <property type="nucleotide sequence ID" value="NZ_AOLN01000017.1"/>
</dbReference>
<evidence type="ECO:0000256" key="1">
    <source>
        <dbReference type="SAM" id="Phobius"/>
    </source>
</evidence>
<keyword evidence="4" id="KW-1185">Reference proteome</keyword>
<keyword evidence="1" id="KW-1133">Transmembrane helix</keyword>